<dbReference type="InterPro" id="IPR004358">
    <property type="entry name" value="Sig_transdc_His_kin-like_C"/>
</dbReference>
<dbReference type="EC" id="2.7.13.3" evidence="2"/>
<evidence type="ECO:0000256" key="8">
    <source>
        <dbReference type="ARBA" id="ARBA00023012"/>
    </source>
</evidence>
<dbReference type="InterPro" id="IPR003594">
    <property type="entry name" value="HATPase_dom"/>
</dbReference>
<dbReference type="InterPro" id="IPR036097">
    <property type="entry name" value="HisK_dim/P_sf"/>
</dbReference>
<comment type="caution">
    <text evidence="13">The sequence shown here is derived from an EMBL/GenBank/DDBJ whole genome shotgun (WGS) entry which is preliminary data.</text>
</comment>
<keyword evidence="5" id="KW-0547">Nucleotide-binding</keyword>
<dbReference type="SUPFAM" id="SSF55785">
    <property type="entry name" value="PYP-like sensor domain (PAS domain)"/>
    <property type="match status" value="1"/>
</dbReference>
<dbReference type="PANTHER" id="PTHR43065">
    <property type="entry name" value="SENSOR HISTIDINE KINASE"/>
    <property type="match status" value="1"/>
</dbReference>
<evidence type="ECO:0000256" key="1">
    <source>
        <dbReference type="ARBA" id="ARBA00000085"/>
    </source>
</evidence>
<dbReference type="SMART" id="SM00387">
    <property type="entry name" value="HATPase_c"/>
    <property type="match status" value="1"/>
</dbReference>
<keyword evidence="6" id="KW-0418">Kinase</keyword>
<dbReference type="PROSITE" id="PS50112">
    <property type="entry name" value="PAS"/>
    <property type="match status" value="1"/>
</dbReference>
<dbReference type="Pfam" id="PF00512">
    <property type="entry name" value="HisKA"/>
    <property type="match status" value="1"/>
</dbReference>
<dbReference type="Pfam" id="PF00072">
    <property type="entry name" value="Response_reg"/>
    <property type="match status" value="1"/>
</dbReference>
<evidence type="ECO:0000256" key="2">
    <source>
        <dbReference type="ARBA" id="ARBA00012438"/>
    </source>
</evidence>
<dbReference type="SMART" id="SM00448">
    <property type="entry name" value="REC"/>
    <property type="match status" value="1"/>
</dbReference>
<dbReference type="SUPFAM" id="SSF47384">
    <property type="entry name" value="Homodimeric domain of signal transducing histidine kinase"/>
    <property type="match status" value="1"/>
</dbReference>
<keyword evidence="7 13" id="KW-0067">ATP-binding</keyword>
<dbReference type="CDD" id="cd00130">
    <property type="entry name" value="PAS"/>
    <property type="match status" value="1"/>
</dbReference>
<dbReference type="PROSITE" id="PS50109">
    <property type="entry name" value="HIS_KIN"/>
    <property type="match status" value="1"/>
</dbReference>
<feature type="domain" description="PAS" evidence="12">
    <location>
        <begin position="132"/>
        <end position="206"/>
    </location>
</feature>
<dbReference type="InterPro" id="IPR036890">
    <property type="entry name" value="HATPase_C_sf"/>
</dbReference>
<dbReference type="EMBL" id="JAMQBK010000012">
    <property type="protein sequence ID" value="MCM2369706.1"/>
    <property type="molecule type" value="Genomic_DNA"/>
</dbReference>
<dbReference type="Gene3D" id="3.30.450.20">
    <property type="entry name" value="PAS domain"/>
    <property type="match status" value="1"/>
</dbReference>
<keyword evidence="8" id="KW-0902">Two-component regulatory system</keyword>
<feature type="modified residue" description="4-aspartylphosphate" evidence="9">
    <location>
        <position position="55"/>
    </location>
</feature>
<accession>A0ABT0TYN4</accession>
<evidence type="ECO:0000256" key="7">
    <source>
        <dbReference type="ARBA" id="ARBA00022840"/>
    </source>
</evidence>
<dbReference type="CDD" id="cd00075">
    <property type="entry name" value="HATPase"/>
    <property type="match status" value="1"/>
</dbReference>
<dbReference type="PRINTS" id="PR00344">
    <property type="entry name" value="BCTRLSENSOR"/>
</dbReference>
<dbReference type="Gene3D" id="3.40.50.2300">
    <property type="match status" value="1"/>
</dbReference>
<protein>
    <recommendedName>
        <fullName evidence="2">histidine kinase</fullName>
        <ecNumber evidence="2">2.7.13.3</ecNumber>
    </recommendedName>
</protein>
<dbReference type="Gene3D" id="1.10.287.130">
    <property type="match status" value="1"/>
</dbReference>
<dbReference type="SMART" id="SM00388">
    <property type="entry name" value="HisKA"/>
    <property type="match status" value="1"/>
</dbReference>
<evidence type="ECO:0000259" key="10">
    <source>
        <dbReference type="PROSITE" id="PS50109"/>
    </source>
</evidence>
<feature type="domain" description="Histidine kinase" evidence="10">
    <location>
        <begin position="271"/>
        <end position="479"/>
    </location>
</feature>
<dbReference type="SUPFAM" id="SSF55874">
    <property type="entry name" value="ATPase domain of HSP90 chaperone/DNA topoisomerase II/histidine kinase"/>
    <property type="match status" value="1"/>
</dbReference>
<evidence type="ECO:0000256" key="4">
    <source>
        <dbReference type="ARBA" id="ARBA00022679"/>
    </source>
</evidence>
<evidence type="ECO:0000259" key="11">
    <source>
        <dbReference type="PROSITE" id="PS50110"/>
    </source>
</evidence>
<dbReference type="InterPro" id="IPR000014">
    <property type="entry name" value="PAS"/>
</dbReference>
<dbReference type="PANTHER" id="PTHR43065:SF10">
    <property type="entry name" value="PEROXIDE STRESS-ACTIVATED HISTIDINE KINASE MAK3"/>
    <property type="match status" value="1"/>
</dbReference>
<gene>
    <name evidence="13" type="ORF">NB063_03615</name>
</gene>
<keyword evidence="4" id="KW-0808">Transferase</keyword>
<dbReference type="Gene3D" id="3.30.565.10">
    <property type="entry name" value="Histidine kinase-like ATPase, C-terminal domain"/>
    <property type="match status" value="1"/>
</dbReference>
<evidence type="ECO:0000259" key="12">
    <source>
        <dbReference type="PROSITE" id="PS50112"/>
    </source>
</evidence>
<sequence>MNDELKVLLVEDDPDCRANLAQLLQQDGHLVRVAGSYGEVRDSGMQPDVSLVVLDRQLPDGVAEEILPEMKKLLPQAEFVIVTGYADLDNSIAAMKLGVVDYIVKPIHAGVFRASVARIVRQRRMQNQLCKEHEFASQVLKTAEAVILVLDLEGRIQRFNEYFTQITGWRLEDIGGKDWFATCIPGDERDRIREVFMATAHCVESSGVMNSVMTCTGRQRHIRWSNTTLQAEGGDVSSILAIGVDVTDLIAAQKDALQSQRLAAIGQTVARLAHESRNALQRIQSSVDILQLDIPLESDLREEVDSIYRASNELKETLEEVRQYAAPILLSREAVLLQDVWRRVWGDLAFSRTGRDAELVETLCGCDNLVDVDVMRLEHMFRNLFENALAACPDPVRIHIDCQCDGADWILVEVQDNGPGLSAEQREKLFEPFFTTKTRGTGLGMSIVRRIVEAHGGSIELGDADGGGAKFVIRIAKHDHVRGNVCVLASQAENVSSF</sequence>
<dbReference type="InterPro" id="IPR005467">
    <property type="entry name" value="His_kinase_dom"/>
</dbReference>
<dbReference type="InterPro" id="IPR035965">
    <property type="entry name" value="PAS-like_dom_sf"/>
</dbReference>
<dbReference type="PROSITE" id="PS50110">
    <property type="entry name" value="RESPONSE_REGULATORY"/>
    <property type="match status" value="1"/>
</dbReference>
<dbReference type="GO" id="GO:0005524">
    <property type="term" value="F:ATP binding"/>
    <property type="evidence" value="ECO:0007669"/>
    <property type="project" value="UniProtKB-KW"/>
</dbReference>
<proteinExistence type="predicted"/>
<dbReference type="CDD" id="cd00156">
    <property type="entry name" value="REC"/>
    <property type="match status" value="1"/>
</dbReference>
<dbReference type="RefSeq" id="WP_250927375.1">
    <property type="nucleotide sequence ID" value="NZ_JAMQBK010000012.1"/>
</dbReference>
<dbReference type="InterPro" id="IPR001789">
    <property type="entry name" value="Sig_transdc_resp-reg_receiver"/>
</dbReference>
<dbReference type="InterPro" id="IPR013656">
    <property type="entry name" value="PAS_4"/>
</dbReference>
<evidence type="ECO:0000313" key="14">
    <source>
        <dbReference type="Proteomes" id="UP001202961"/>
    </source>
</evidence>
<dbReference type="SMART" id="SM00091">
    <property type="entry name" value="PAS"/>
    <property type="match status" value="1"/>
</dbReference>
<evidence type="ECO:0000256" key="6">
    <source>
        <dbReference type="ARBA" id="ARBA00022777"/>
    </source>
</evidence>
<organism evidence="13 14">
    <name type="scientific">Aporhodopirellula aestuarii</name>
    <dbReference type="NCBI Taxonomy" id="2950107"/>
    <lineage>
        <taxon>Bacteria</taxon>
        <taxon>Pseudomonadati</taxon>
        <taxon>Planctomycetota</taxon>
        <taxon>Planctomycetia</taxon>
        <taxon>Pirellulales</taxon>
        <taxon>Pirellulaceae</taxon>
        <taxon>Aporhodopirellula</taxon>
    </lineage>
</organism>
<dbReference type="Pfam" id="PF02518">
    <property type="entry name" value="HATPase_c"/>
    <property type="match status" value="1"/>
</dbReference>
<evidence type="ECO:0000256" key="3">
    <source>
        <dbReference type="ARBA" id="ARBA00022553"/>
    </source>
</evidence>
<dbReference type="NCBIfam" id="TIGR00229">
    <property type="entry name" value="sensory_box"/>
    <property type="match status" value="1"/>
</dbReference>
<name>A0ABT0TYN4_9BACT</name>
<evidence type="ECO:0000256" key="5">
    <source>
        <dbReference type="ARBA" id="ARBA00022741"/>
    </source>
</evidence>
<dbReference type="InterPro" id="IPR003661">
    <property type="entry name" value="HisK_dim/P_dom"/>
</dbReference>
<reference evidence="13 14" key="1">
    <citation type="journal article" date="2022" name="Syst. Appl. Microbiol.">
        <title>Rhodopirellula aestuarii sp. nov., a novel member of the genus Rhodopirellula isolated from brackish sediments collected in the Tagus River estuary, Portugal.</title>
        <authorList>
            <person name="Vitorino I.R."/>
            <person name="Klimek D."/>
            <person name="Calusinska M."/>
            <person name="Lobo-da-Cunha A."/>
            <person name="Vasconcelos V."/>
            <person name="Lage O.M."/>
        </authorList>
    </citation>
    <scope>NUCLEOTIDE SEQUENCE [LARGE SCALE GENOMIC DNA]</scope>
    <source>
        <strain evidence="13 14">ICT_H3.1</strain>
    </source>
</reference>
<keyword evidence="3 9" id="KW-0597">Phosphoprotein</keyword>
<dbReference type="SUPFAM" id="SSF52172">
    <property type="entry name" value="CheY-like"/>
    <property type="match status" value="1"/>
</dbReference>
<dbReference type="Proteomes" id="UP001202961">
    <property type="component" value="Unassembled WGS sequence"/>
</dbReference>
<dbReference type="InterPro" id="IPR011006">
    <property type="entry name" value="CheY-like_superfamily"/>
</dbReference>
<keyword evidence="14" id="KW-1185">Reference proteome</keyword>
<dbReference type="Pfam" id="PF08448">
    <property type="entry name" value="PAS_4"/>
    <property type="match status" value="1"/>
</dbReference>
<feature type="domain" description="Response regulatory" evidence="11">
    <location>
        <begin position="6"/>
        <end position="120"/>
    </location>
</feature>
<evidence type="ECO:0000313" key="13">
    <source>
        <dbReference type="EMBL" id="MCM2369706.1"/>
    </source>
</evidence>
<comment type="catalytic activity">
    <reaction evidence="1">
        <text>ATP + protein L-histidine = ADP + protein N-phospho-L-histidine.</text>
        <dbReference type="EC" id="2.7.13.3"/>
    </reaction>
</comment>
<evidence type="ECO:0000256" key="9">
    <source>
        <dbReference type="PROSITE-ProRule" id="PRU00169"/>
    </source>
</evidence>